<proteinExistence type="predicted"/>
<accession>A0AAN4HKY7</accession>
<evidence type="ECO:0000259" key="1">
    <source>
        <dbReference type="Pfam" id="PF02870"/>
    </source>
</evidence>
<keyword evidence="2" id="KW-0808">Transferase</keyword>
<dbReference type="InterPro" id="IPR036631">
    <property type="entry name" value="MGMT_N_sf"/>
</dbReference>
<protein>
    <submittedName>
        <fullName evidence="2">Methylated-DNA--protein-cysteine methyltransferase</fullName>
    </submittedName>
</protein>
<name>A0AAN4HKY7_BACTU</name>
<sequence length="85" mass="10301">MYQAYYESEVGLLEITANQEGITSVIFVDERQEENKNEMIEQCINELDEYFKGKRKEKSLRSRCLRREQHFKKMYGMHFILFHTA</sequence>
<gene>
    <name evidence="2" type="ORF">BTCBT_001853</name>
</gene>
<reference evidence="2 3" key="1">
    <citation type="journal article" date="2013" name="Genome Announc.">
        <title>Draft Genome Sequence of Bacillus thuringiensis var. thuringiensis Strain T01-328, a Brazilian Isolate That Produces a Soluble Pesticide Protein, Cry1Ia.</title>
        <authorList>
            <person name="Varani A.M."/>
            <person name="Lemos M.V."/>
            <person name="Fernandes C.C."/>
            <person name="Lemos E.G."/>
            <person name="Alves E.C."/>
            <person name="Desiderio J.A."/>
        </authorList>
    </citation>
    <scope>NUCLEOTIDE SEQUENCE [LARGE SCALE GENOMIC DNA]</scope>
    <source>
        <strain evidence="2 3">T01-328</strain>
    </source>
</reference>
<feature type="domain" description="Methylguanine DNA methyltransferase ribonuclease-like" evidence="1">
    <location>
        <begin position="1"/>
        <end position="59"/>
    </location>
</feature>
<dbReference type="AlphaFoldDB" id="A0AAN4HKY7"/>
<keyword evidence="2" id="KW-0489">Methyltransferase</keyword>
<evidence type="ECO:0000313" key="3">
    <source>
        <dbReference type="Proteomes" id="UP000013487"/>
    </source>
</evidence>
<evidence type="ECO:0000313" key="2">
    <source>
        <dbReference type="EMBL" id="ERI01589.1"/>
    </source>
</evidence>
<dbReference type="GO" id="GO:0032259">
    <property type="term" value="P:methylation"/>
    <property type="evidence" value="ECO:0007669"/>
    <property type="project" value="UniProtKB-KW"/>
</dbReference>
<dbReference type="EMBL" id="ARXZ02000003">
    <property type="protein sequence ID" value="ERI01589.1"/>
    <property type="molecule type" value="Genomic_DNA"/>
</dbReference>
<organism evidence="2 3">
    <name type="scientific">Bacillus thuringiensis T01-328</name>
    <dbReference type="NCBI Taxonomy" id="1324966"/>
    <lineage>
        <taxon>Bacteria</taxon>
        <taxon>Bacillati</taxon>
        <taxon>Bacillota</taxon>
        <taxon>Bacilli</taxon>
        <taxon>Bacillales</taxon>
        <taxon>Bacillaceae</taxon>
        <taxon>Bacillus</taxon>
        <taxon>Bacillus cereus group</taxon>
    </lineage>
</organism>
<dbReference type="SUPFAM" id="SSF53155">
    <property type="entry name" value="Methylated DNA-protein cysteine methyltransferase domain"/>
    <property type="match status" value="1"/>
</dbReference>
<dbReference type="GO" id="GO:0003908">
    <property type="term" value="F:methylated-DNA-[protein]-cysteine S-methyltransferase activity"/>
    <property type="evidence" value="ECO:0007669"/>
    <property type="project" value="InterPro"/>
</dbReference>
<dbReference type="GO" id="GO:0006281">
    <property type="term" value="P:DNA repair"/>
    <property type="evidence" value="ECO:0007669"/>
    <property type="project" value="InterPro"/>
</dbReference>
<dbReference type="Pfam" id="PF02870">
    <property type="entry name" value="Methyltransf_1N"/>
    <property type="match status" value="1"/>
</dbReference>
<dbReference type="InterPro" id="IPR008332">
    <property type="entry name" value="MethylG_MeTrfase_N"/>
</dbReference>
<comment type="caution">
    <text evidence="2">The sequence shown here is derived from an EMBL/GenBank/DDBJ whole genome shotgun (WGS) entry which is preliminary data.</text>
</comment>
<dbReference type="Proteomes" id="UP000013487">
    <property type="component" value="Unassembled WGS sequence"/>
</dbReference>
<dbReference type="Gene3D" id="3.30.160.70">
    <property type="entry name" value="Methylated DNA-protein cysteine methyltransferase domain"/>
    <property type="match status" value="1"/>
</dbReference>